<dbReference type="Proteomes" id="UP000887013">
    <property type="component" value="Unassembled WGS sequence"/>
</dbReference>
<proteinExistence type="predicted"/>
<sequence length="85" mass="9405">MPDLSCGAYNPIRNVGKSQSGKSSGSLEVIRSRGDATLRISLPESSGNSICSRRNKLSADLAKRYFSYSFSRFKEGQMHQVQVME</sequence>
<organism evidence="2 3">
    <name type="scientific">Nephila pilipes</name>
    <name type="common">Giant wood spider</name>
    <name type="synonym">Nephila maculata</name>
    <dbReference type="NCBI Taxonomy" id="299642"/>
    <lineage>
        <taxon>Eukaryota</taxon>
        <taxon>Metazoa</taxon>
        <taxon>Ecdysozoa</taxon>
        <taxon>Arthropoda</taxon>
        <taxon>Chelicerata</taxon>
        <taxon>Arachnida</taxon>
        <taxon>Araneae</taxon>
        <taxon>Araneomorphae</taxon>
        <taxon>Entelegynae</taxon>
        <taxon>Araneoidea</taxon>
        <taxon>Nephilidae</taxon>
        <taxon>Nephila</taxon>
    </lineage>
</organism>
<evidence type="ECO:0000313" key="3">
    <source>
        <dbReference type="Proteomes" id="UP000887013"/>
    </source>
</evidence>
<gene>
    <name evidence="2" type="ORF">NPIL_613651</name>
</gene>
<name>A0A8X6QQV1_NEPPI</name>
<feature type="region of interest" description="Disordered" evidence="1">
    <location>
        <begin position="1"/>
        <end position="28"/>
    </location>
</feature>
<feature type="compositionally biased region" description="Low complexity" evidence="1">
    <location>
        <begin position="16"/>
        <end position="26"/>
    </location>
</feature>
<reference evidence="2" key="1">
    <citation type="submission" date="2020-08" db="EMBL/GenBank/DDBJ databases">
        <title>Multicomponent nature underlies the extraordinary mechanical properties of spider dragline silk.</title>
        <authorList>
            <person name="Kono N."/>
            <person name="Nakamura H."/>
            <person name="Mori M."/>
            <person name="Yoshida Y."/>
            <person name="Ohtoshi R."/>
            <person name="Malay A.D."/>
            <person name="Moran D.A.P."/>
            <person name="Tomita M."/>
            <person name="Numata K."/>
            <person name="Arakawa K."/>
        </authorList>
    </citation>
    <scope>NUCLEOTIDE SEQUENCE</scope>
</reference>
<accession>A0A8X6QQV1</accession>
<evidence type="ECO:0000256" key="1">
    <source>
        <dbReference type="SAM" id="MobiDB-lite"/>
    </source>
</evidence>
<comment type="caution">
    <text evidence="2">The sequence shown here is derived from an EMBL/GenBank/DDBJ whole genome shotgun (WGS) entry which is preliminary data.</text>
</comment>
<protein>
    <submittedName>
        <fullName evidence="2">Uncharacterized protein</fullName>
    </submittedName>
</protein>
<keyword evidence="3" id="KW-1185">Reference proteome</keyword>
<dbReference type="EMBL" id="BMAW01083126">
    <property type="protein sequence ID" value="GFU32286.1"/>
    <property type="molecule type" value="Genomic_DNA"/>
</dbReference>
<evidence type="ECO:0000313" key="2">
    <source>
        <dbReference type="EMBL" id="GFU32286.1"/>
    </source>
</evidence>
<dbReference type="AlphaFoldDB" id="A0A8X6QQV1"/>